<dbReference type="GO" id="GO:0006302">
    <property type="term" value="P:double-strand break repair"/>
    <property type="evidence" value="ECO:0007669"/>
    <property type="project" value="EnsemblFungi"/>
</dbReference>
<comment type="caution">
    <text evidence="7">The sequence shown here is derived from an EMBL/GenBank/DDBJ whole genome shotgun (WGS) entry which is preliminary data.</text>
</comment>
<name>A0A1U7LTS2_NEOID</name>
<feature type="compositionally biased region" description="Low complexity" evidence="6">
    <location>
        <begin position="7"/>
        <end position="22"/>
    </location>
</feature>
<dbReference type="OMA" id="EWDLYEP"/>
<comment type="similarity">
    <text evidence="2">Belongs to the SNF5 family.</text>
</comment>
<keyword evidence="3" id="KW-0805">Transcription regulation</keyword>
<evidence type="ECO:0000313" key="8">
    <source>
        <dbReference type="Proteomes" id="UP000186594"/>
    </source>
</evidence>
<keyword evidence="4" id="KW-0804">Transcription</keyword>
<evidence type="ECO:0000256" key="1">
    <source>
        <dbReference type="ARBA" id="ARBA00004123"/>
    </source>
</evidence>
<dbReference type="GO" id="GO:0033696">
    <property type="term" value="P:heterochromatin boundary formation"/>
    <property type="evidence" value="ECO:0007669"/>
    <property type="project" value="EnsemblFungi"/>
</dbReference>
<organism evidence="7 8">
    <name type="scientific">Neolecta irregularis (strain DAH-3)</name>
    <dbReference type="NCBI Taxonomy" id="1198029"/>
    <lineage>
        <taxon>Eukaryota</taxon>
        <taxon>Fungi</taxon>
        <taxon>Dikarya</taxon>
        <taxon>Ascomycota</taxon>
        <taxon>Taphrinomycotina</taxon>
        <taxon>Neolectales</taxon>
        <taxon>Neolectaceae</taxon>
        <taxon>Neolecta</taxon>
    </lineage>
</organism>
<dbReference type="Proteomes" id="UP000186594">
    <property type="component" value="Unassembled WGS sequence"/>
</dbReference>
<feature type="region of interest" description="Disordered" evidence="6">
    <location>
        <begin position="1"/>
        <end position="83"/>
    </location>
</feature>
<dbReference type="GO" id="GO:0000086">
    <property type="term" value="P:G2/M transition of mitotic cell cycle"/>
    <property type="evidence" value="ECO:0007669"/>
    <property type="project" value="EnsemblFungi"/>
</dbReference>
<dbReference type="GO" id="GO:0006368">
    <property type="term" value="P:transcription elongation by RNA polymerase II"/>
    <property type="evidence" value="ECO:0007669"/>
    <property type="project" value="EnsemblFungi"/>
</dbReference>
<dbReference type="EMBL" id="LXFE01000248">
    <property type="protein sequence ID" value="OLL26044.1"/>
    <property type="molecule type" value="Genomic_DNA"/>
</dbReference>
<dbReference type="GO" id="GO:0007059">
    <property type="term" value="P:chromosome segregation"/>
    <property type="evidence" value="ECO:0007669"/>
    <property type="project" value="EnsemblFungi"/>
</dbReference>
<accession>A0A1U7LTS2</accession>
<dbReference type="InterPro" id="IPR006939">
    <property type="entry name" value="SNF5"/>
</dbReference>
<evidence type="ECO:0000256" key="5">
    <source>
        <dbReference type="ARBA" id="ARBA00023242"/>
    </source>
</evidence>
<evidence type="ECO:0000256" key="4">
    <source>
        <dbReference type="ARBA" id="ARBA00023163"/>
    </source>
</evidence>
<dbReference type="AlphaFoldDB" id="A0A1U7LTS2"/>
<dbReference type="GO" id="GO:0006337">
    <property type="term" value="P:nucleosome disassembly"/>
    <property type="evidence" value="ECO:0007669"/>
    <property type="project" value="EnsemblFungi"/>
</dbReference>
<dbReference type="Pfam" id="PF04855">
    <property type="entry name" value="SNF5"/>
    <property type="match status" value="1"/>
</dbReference>
<sequence>MPALALPPAHSQPQASYSSYPSRIRLGSTSLLTQTPALAKPARAARSAYLDRDDDDPSDNASNTDEPVHTTEDVHGFVTAPPPDHLVQRKFAQRTRHRFPGEQELRASAEHKECLVPIRLDLDLDTYRLKDVFMWNLHGTPPPPLLPPLTRETMITPELFAQILCQDLEIPAAIFSSQISSSIKTQLQEYAPVARIELPENHDMRVIVNMSLHLSKHLLTDQFEWDLNSPLTPESFSQQLCADLGLSGEFHPTISHALHETLLRLKKEACEGGLPNEIDNDAAFNAEAGVRIDQEGLGANWAPVIEILSREEVEKRDGDRERQVRRLRRETSRFAPGVKEARFRSRV</sequence>
<keyword evidence="8" id="KW-1185">Reference proteome</keyword>
<dbReference type="PANTHER" id="PTHR10019">
    <property type="entry name" value="SNF5"/>
    <property type="match status" value="1"/>
</dbReference>
<dbReference type="GO" id="GO:0016586">
    <property type="term" value="C:RSC-type complex"/>
    <property type="evidence" value="ECO:0007669"/>
    <property type="project" value="EnsemblFungi"/>
</dbReference>
<feature type="compositionally biased region" description="Low complexity" evidence="6">
    <location>
        <begin position="36"/>
        <end position="48"/>
    </location>
</feature>
<reference evidence="7 8" key="1">
    <citation type="submission" date="2016-04" db="EMBL/GenBank/DDBJ databases">
        <title>Evolutionary innovation and constraint leading to complex multicellularity in the Ascomycota.</title>
        <authorList>
            <person name="Cisse O."/>
            <person name="Nguyen A."/>
            <person name="Hewitt D.A."/>
            <person name="Jedd G."/>
            <person name="Stajich J.E."/>
        </authorList>
    </citation>
    <scope>NUCLEOTIDE SEQUENCE [LARGE SCALE GENOMIC DNA]</scope>
    <source>
        <strain evidence="7 8">DAH-3</strain>
    </source>
</reference>
<dbReference type="STRING" id="1198029.A0A1U7LTS2"/>
<gene>
    <name evidence="7" type="ORF">NEOLI_004070</name>
</gene>
<dbReference type="GO" id="GO:0033262">
    <property type="term" value="P:regulation of nuclear cell cycle DNA replication"/>
    <property type="evidence" value="ECO:0007669"/>
    <property type="project" value="EnsemblFungi"/>
</dbReference>
<evidence type="ECO:0000256" key="6">
    <source>
        <dbReference type="SAM" id="MobiDB-lite"/>
    </source>
</evidence>
<evidence type="ECO:0000256" key="2">
    <source>
        <dbReference type="ARBA" id="ARBA00010239"/>
    </source>
</evidence>
<proteinExistence type="inferred from homology"/>
<keyword evidence="5" id="KW-0539">Nucleus</keyword>
<dbReference type="GO" id="GO:0034080">
    <property type="term" value="P:CENP-A containing chromatin assembly"/>
    <property type="evidence" value="ECO:0007669"/>
    <property type="project" value="EnsemblFungi"/>
</dbReference>
<comment type="subcellular location">
    <subcellularLocation>
        <location evidence="1">Nucleus</location>
    </subcellularLocation>
</comment>
<evidence type="ECO:0000256" key="3">
    <source>
        <dbReference type="ARBA" id="ARBA00023015"/>
    </source>
</evidence>
<dbReference type="GO" id="GO:0031491">
    <property type="term" value="F:nucleosome binding"/>
    <property type="evidence" value="ECO:0007669"/>
    <property type="project" value="EnsemblFungi"/>
</dbReference>
<dbReference type="GO" id="GO:0000228">
    <property type="term" value="C:nuclear chromosome"/>
    <property type="evidence" value="ECO:0007669"/>
    <property type="project" value="InterPro"/>
</dbReference>
<protein>
    <submittedName>
        <fullName evidence="7">Chromatin structure-remodeling complex subunit sfh1</fullName>
    </submittedName>
</protein>
<dbReference type="OrthoDB" id="10258327at2759"/>
<evidence type="ECO:0000313" key="7">
    <source>
        <dbReference type="EMBL" id="OLL26044.1"/>
    </source>
</evidence>
<feature type="compositionally biased region" description="Basic and acidic residues" evidence="6">
    <location>
        <begin position="66"/>
        <end position="75"/>
    </location>
</feature>